<organism evidence="1 2">
    <name type="scientific">Actinoplanes palleronii</name>
    <dbReference type="NCBI Taxonomy" id="113570"/>
    <lineage>
        <taxon>Bacteria</taxon>
        <taxon>Bacillati</taxon>
        <taxon>Actinomycetota</taxon>
        <taxon>Actinomycetes</taxon>
        <taxon>Micromonosporales</taxon>
        <taxon>Micromonosporaceae</taxon>
        <taxon>Actinoplanes</taxon>
    </lineage>
</organism>
<protein>
    <submittedName>
        <fullName evidence="1">Uncharacterized protein</fullName>
    </submittedName>
</protein>
<dbReference type="RefSeq" id="WP_275412439.1">
    <property type="nucleotide sequence ID" value="NZ_BAAATY010000008.1"/>
</dbReference>
<sequence>MASRIVLIVTVAVPAVLCERVLGAAAVAASLLTINALVRLW</sequence>
<keyword evidence="2" id="KW-1185">Reference proteome</keyword>
<dbReference type="Proteomes" id="UP000624709">
    <property type="component" value="Unassembled WGS sequence"/>
</dbReference>
<evidence type="ECO:0000313" key="1">
    <source>
        <dbReference type="EMBL" id="GIE65383.1"/>
    </source>
</evidence>
<evidence type="ECO:0000313" key="2">
    <source>
        <dbReference type="Proteomes" id="UP000624709"/>
    </source>
</evidence>
<accession>A0ABQ4B3Z0</accession>
<gene>
    <name evidence="1" type="ORF">Apa02nite_014910</name>
</gene>
<reference evidence="1 2" key="1">
    <citation type="submission" date="2021-01" db="EMBL/GenBank/DDBJ databases">
        <title>Whole genome shotgun sequence of Actinoplanes palleronii NBRC 14916.</title>
        <authorList>
            <person name="Komaki H."/>
            <person name="Tamura T."/>
        </authorList>
    </citation>
    <scope>NUCLEOTIDE SEQUENCE [LARGE SCALE GENOMIC DNA]</scope>
    <source>
        <strain evidence="1 2">NBRC 14916</strain>
    </source>
</reference>
<comment type="caution">
    <text evidence="1">The sequence shown here is derived from an EMBL/GenBank/DDBJ whole genome shotgun (WGS) entry which is preliminary data.</text>
</comment>
<name>A0ABQ4B3Z0_9ACTN</name>
<proteinExistence type="predicted"/>
<dbReference type="EMBL" id="BOMS01000018">
    <property type="protein sequence ID" value="GIE65383.1"/>
    <property type="molecule type" value="Genomic_DNA"/>
</dbReference>